<keyword evidence="1" id="KW-0812">Transmembrane</keyword>
<sequence length="71" mass="7441">MMDLLIALAFNLLLMLAMAVGGWVVAWFATRKDTELVGAAPKAIAGFMAGAVAVCVLGMILKDCMRAKGVL</sequence>
<dbReference type="EMBL" id="BK016090">
    <property type="protein sequence ID" value="DAF94227.1"/>
    <property type="molecule type" value="Genomic_DNA"/>
</dbReference>
<protein>
    <submittedName>
        <fullName evidence="2">Uncharacterized protein</fullName>
    </submittedName>
</protein>
<evidence type="ECO:0000256" key="1">
    <source>
        <dbReference type="SAM" id="Phobius"/>
    </source>
</evidence>
<keyword evidence="1" id="KW-1133">Transmembrane helix</keyword>
<accession>A0A8S5UI76</accession>
<organism evidence="2">
    <name type="scientific">Myoviridae sp. ctu2j3</name>
    <dbReference type="NCBI Taxonomy" id="2825197"/>
    <lineage>
        <taxon>Viruses</taxon>
        <taxon>Duplodnaviria</taxon>
        <taxon>Heunggongvirae</taxon>
        <taxon>Uroviricota</taxon>
        <taxon>Caudoviricetes</taxon>
    </lineage>
</organism>
<evidence type="ECO:0000313" key="2">
    <source>
        <dbReference type="EMBL" id="DAF94184.1"/>
    </source>
</evidence>
<reference evidence="2" key="1">
    <citation type="journal article" date="2021" name="Proc. Natl. Acad. Sci. U.S.A.">
        <title>A Catalog of Tens of Thousands of Viruses from Human Metagenomes Reveals Hidden Associations with Chronic Diseases.</title>
        <authorList>
            <person name="Tisza M.J."/>
            <person name="Buck C.B."/>
        </authorList>
    </citation>
    <scope>NUCLEOTIDE SEQUENCE</scope>
    <source>
        <strain evidence="2">Ctu2j3</strain>
    </source>
</reference>
<keyword evidence="1" id="KW-0472">Membrane</keyword>
<dbReference type="EMBL" id="BK016090">
    <property type="protein sequence ID" value="DAF94184.1"/>
    <property type="molecule type" value="Genomic_DNA"/>
</dbReference>
<proteinExistence type="predicted"/>
<feature type="transmembrane region" description="Helical" evidence="1">
    <location>
        <begin position="43"/>
        <end position="61"/>
    </location>
</feature>
<name>A0A8S5UI76_9CAUD</name>